<feature type="domain" description="Urease" evidence="12">
    <location>
        <begin position="160"/>
        <end position="594"/>
    </location>
</feature>
<sequence>MEKRASRAAYAEPSLACFYSAPVAWFCSAVDRQAYVTLFGPTAGDLVRLGDTSLLAEIEHDFTVRGHELVIGAGKTYRDGEGYCATAKYSDRALDFVIQNATVIDAELGIVKADIGIRDGLIAGVGKAGNPHVMPGVHPDLVVGHMTTPINGQDFIVTAGAIECHAHIQSPEQSNQALAGGITTLIGGSPGPVFEVGGGSPTNLGLFLQATEWSCLNFALFGRGGSDPSAVEESVAAGAMGVKIHEDFGASSGVIDATLHAADRNDFAVHLHTDSINEFGYCEDTLRAIAGRSIHMYHVEGAGGGHAPDLLVVTSHPNVLPSSTNPTNPYTAYALEEGVPMTMVGHSLNYNAPEDVAFGEARIRPQTMVAEDFLHDMGAISIFGTDSQGMGRLAENVAKCWQLASVMKDRAGRLPEETTARADNERIKRYIAKYTINPAIAAGIDDHVGSIRPGKLADLVLWPRASFGVKPQMVFKSGFVAWSAMGDANGSLPFAEPVIHRPMWGSLGEVPAKLGLTFFSRLAIEADVPKKLGLRKRAVQIKNTRKLGKLDMVRNTAMPHIEVDPRTSEVRADGRLLTADPPSTVPLFRRYMLR</sequence>
<dbReference type="Gene3D" id="3.20.20.140">
    <property type="entry name" value="Metal-dependent hydrolases"/>
    <property type="match status" value="1"/>
</dbReference>
<comment type="pathway">
    <text evidence="1 5">Nitrogen metabolism; urea degradation; CO(2) and NH(3) from urea (urease route): step 1/1.</text>
</comment>
<feature type="modified residue" description="N6-carboxylysine" evidence="5 7">
    <location>
        <position position="243"/>
    </location>
</feature>
<dbReference type="GO" id="GO:0016151">
    <property type="term" value="F:nickel cation binding"/>
    <property type="evidence" value="ECO:0007669"/>
    <property type="project" value="UniProtKB-UniRule"/>
</dbReference>
<dbReference type="PANTHER" id="PTHR43440">
    <property type="entry name" value="UREASE"/>
    <property type="match status" value="1"/>
</dbReference>
<feature type="binding site" description="via carbamate group" evidence="5 8">
    <location>
        <position position="243"/>
    </location>
    <ligand>
        <name>Ni(2+)</name>
        <dbReference type="ChEBI" id="CHEBI:49786"/>
        <label>1</label>
    </ligand>
</feature>
<evidence type="ECO:0000256" key="11">
    <source>
        <dbReference type="RuleBase" id="RU004158"/>
    </source>
</evidence>
<comment type="PTM">
    <text evidence="7">Carbamylation allows a single lysine to coordinate two nickel ions.</text>
</comment>
<evidence type="ECO:0000259" key="12">
    <source>
        <dbReference type="PROSITE" id="PS51368"/>
    </source>
</evidence>
<evidence type="ECO:0000256" key="4">
    <source>
        <dbReference type="ARBA" id="ARBA00022801"/>
    </source>
</evidence>
<name>A0A1X7MQD3_9HYPH</name>
<evidence type="ECO:0000313" key="13">
    <source>
        <dbReference type="EMBL" id="SMH26337.1"/>
    </source>
</evidence>
<comment type="cofactor">
    <cofactor evidence="5 8">
        <name>Ni cation</name>
        <dbReference type="ChEBI" id="CHEBI:25516"/>
    </cofactor>
    <text evidence="5 8">Binds 2 nickel ions per subunit.</text>
</comment>
<evidence type="ECO:0000256" key="10">
    <source>
        <dbReference type="PROSITE-ProRule" id="PRU00700"/>
    </source>
</evidence>
<dbReference type="GO" id="GO:0005737">
    <property type="term" value="C:cytoplasm"/>
    <property type="evidence" value="ECO:0007669"/>
    <property type="project" value="UniProtKB-SubCell"/>
</dbReference>
<dbReference type="PRINTS" id="PR01752">
    <property type="entry name" value="UREASE"/>
</dbReference>
<proteinExistence type="inferred from homology"/>
<dbReference type="InterPro" id="IPR050112">
    <property type="entry name" value="Urease_alpha_subunit"/>
</dbReference>
<evidence type="ECO:0000256" key="2">
    <source>
        <dbReference type="ARBA" id="ARBA00022596"/>
    </source>
</evidence>
<dbReference type="SUPFAM" id="SSF51338">
    <property type="entry name" value="Composite domain of metallo-dependent hydrolases"/>
    <property type="match status" value="1"/>
</dbReference>
<dbReference type="Pfam" id="PF00449">
    <property type="entry name" value="Urease_alpha"/>
    <property type="match status" value="1"/>
</dbReference>
<dbReference type="EC" id="3.5.1.5" evidence="5 6"/>
<dbReference type="InterPro" id="IPR032466">
    <property type="entry name" value="Metal_Hydrolase"/>
</dbReference>
<organism evidence="13 14">
    <name type="scientific">Mesorhizobium australicum</name>
    <dbReference type="NCBI Taxonomy" id="536018"/>
    <lineage>
        <taxon>Bacteria</taxon>
        <taxon>Pseudomonadati</taxon>
        <taxon>Pseudomonadota</taxon>
        <taxon>Alphaproteobacteria</taxon>
        <taxon>Hyphomicrobiales</taxon>
        <taxon>Phyllobacteriaceae</taxon>
        <taxon>Mesorhizobium</taxon>
    </lineage>
</organism>
<feature type="binding site" evidence="5 8">
    <location>
        <position position="272"/>
    </location>
    <ligand>
        <name>Ni(2+)</name>
        <dbReference type="ChEBI" id="CHEBI:49786"/>
        <label>2</label>
    </ligand>
</feature>
<reference evidence="13 14" key="1">
    <citation type="submission" date="2017-04" db="EMBL/GenBank/DDBJ databases">
        <authorList>
            <person name="Afonso C.L."/>
            <person name="Miller P.J."/>
            <person name="Scott M.A."/>
            <person name="Spackman E."/>
            <person name="Goraichik I."/>
            <person name="Dimitrov K.M."/>
            <person name="Suarez D.L."/>
            <person name="Swayne D.E."/>
        </authorList>
    </citation>
    <scope>NUCLEOTIDE SEQUENCE [LARGE SCALE GENOMIC DNA]</scope>
    <source>
        <strain evidence="13 14">B5P</strain>
    </source>
</reference>
<dbReference type="InterPro" id="IPR005848">
    <property type="entry name" value="Urease_asu"/>
</dbReference>
<dbReference type="HAMAP" id="MF_01953">
    <property type="entry name" value="Urease_alpha"/>
    <property type="match status" value="1"/>
</dbReference>
<keyword evidence="14" id="KW-1185">Reference proteome</keyword>
<accession>A0A1X7MQD3</accession>
<dbReference type="NCBIfam" id="TIGR01792">
    <property type="entry name" value="urease_alph"/>
    <property type="match status" value="1"/>
</dbReference>
<dbReference type="Gene3D" id="2.30.40.10">
    <property type="entry name" value="Urease, subunit C, domain 1"/>
    <property type="match status" value="1"/>
</dbReference>
<gene>
    <name evidence="5" type="primary">ureC</name>
    <name evidence="13" type="ORF">SAMN02982922_0167</name>
</gene>
<evidence type="ECO:0000256" key="3">
    <source>
        <dbReference type="ARBA" id="ARBA00022723"/>
    </source>
</evidence>
<evidence type="ECO:0000313" key="14">
    <source>
        <dbReference type="Proteomes" id="UP000193083"/>
    </source>
</evidence>
<keyword evidence="5 10" id="KW-0963">Cytoplasm</keyword>
<evidence type="ECO:0000256" key="7">
    <source>
        <dbReference type="PIRSR" id="PIRSR611612-50"/>
    </source>
</evidence>
<dbReference type="InterPro" id="IPR017951">
    <property type="entry name" value="Urease_asu_c"/>
</dbReference>
<dbReference type="InterPro" id="IPR011612">
    <property type="entry name" value="Urease_alpha_N_dom"/>
</dbReference>
<dbReference type="Pfam" id="PF01979">
    <property type="entry name" value="Amidohydro_1"/>
    <property type="match status" value="1"/>
</dbReference>
<feature type="active site" description="Proton donor" evidence="5 9">
    <location>
        <position position="346"/>
    </location>
</feature>
<dbReference type="OrthoDB" id="9796020at2"/>
<dbReference type="PANTHER" id="PTHR43440:SF1">
    <property type="entry name" value="UREASE"/>
    <property type="match status" value="1"/>
</dbReference>
<dbReference type="PROSITE" id="PS51368">
    <property type="entry name" value="UREASE_3"/>
    <property type="match status" value="1"/>
</dbReference>
<comment type="subcellular location">
    <subcellularLocation>
        <location evidence="5 10">Cytoplasm</location>
    </subcellularLocation>
</comment>
<dbReference type="NCBIfam" id="NF009686">
    <property type="entry name" value="PRK13207.1"/>
    <property type="match status" value="1"/>
</dbReference>
<evidence type="ECO:0000256" key="9">
    <source>
        <dbReference type="PIRSR" id="PIRSR611612-52"/>
    </source>
</evidence>
<keyword evidence="4 5" id="KW-0378">Hydrolase</keyword>
<feature type="binding site" evidence="5 10">
    <location>
        <position position="245"/>
    </location>
    <ligand>
        <name>substrate</name>
    </ligand>
</feature>
<dbReference type="AlphaFoldDB" id="A0A1X7MQD3"/>
<feature type="binding site" evidence="5 8">
    <location>
        <position position="298"/>
    </location>
    <ligand>
        <name>Ni(2+)</name>
        <dbReference type="ChEBI" id="CHEBI:49786"/>
        <label>2</label>
    </ligand>
</feature>
<feature type="binding site" evidence="5 8">
    <location>
        <position position="167"/>
    </location>
    <ligand>
        <name>Ni(2+)</name>
        <dbReference type="ChEBI" id="CHEBI:49786"/>
        <label>1</label>
    </ligand>
</feature>
<evidence type="ECO:0000256" key="8">
    <source>
        <dbReference type="PIRSR" id="PIRSR611612-51"/>
    </source>
</evidence>
<evidence type="ECO:0000256" key="6">
    <source>
        <dbReference type="NCBIfam" id="TIGR01792"/>
    </source>
</evidence>
<dbReference type="GO" id="GO:0009039">
    <property type="term" value="F:urease activity"/>
    <property type="evidence" value="ECO:0007669"/>
    <property type="project" value="UniProtKB-UniRule"/>
</dbReference>
<dbReference type="UniPathway" id="UPA00258">
    <property type="reaction ID" value="UER00370"/>
</dbReference>
<feature type="binding site" description="via carbamate group" evidence="5 8">
    <location>
        <position position="243"/>
    </location>
    <ligand>
        <name>Ni(2+)</name>
        <dbReference type="ChEBI" id="CHEBI:49786"/>
        <label>2</label>
    </ligand>
</feature>
<dbReference type="InterPro" id="IPR006680">
    <property type="entry name" value="Amidohydro-rel"/>
</dbReference>
<keyword evidence="2 5" id="KW-0533">Nickel</keyword>
<dbReference type="SUPFAM" id="SSF51556">
    <property type="entry name" value="Metallo-dependent hydrolases"/>
    <property type="match status" value="1"/>
</dbReference>
<feature type="binding site" evidence="5 8">
    <location>
        <position position="165"/>
    </location>
    <ligand>
        <name>Ni(2+)</name>
        <dbReference type="ChEBI" id="CHEBI:49786"/>
        <label>1</label>
    </ligand>
</feature>
<evidence type="ECO:0000256" key="1">
    <source>
        <dbReference type="ARBA" id="ARBA00004897"/>
    </source>
</evidence>
<feature type="binding site" evidence="5 8">
    <location>
        <position position="386"/>
    </location>
    <ligand>
        <name>Ni(2+)</name>
        <dbReference type="ChEBI" id="CHEBI:49786"/>
        <label>1</label>
    </ligand>
</feature>
<dbReference type="Proteomes" id="UP000193083">
    <property type="component" value="Unassembled WGS sequence"/>
</dbReference>
<comment type="PTM">
    <text evidence="5">Carboxylation allows a single lysine to coordinate two nickel ions.</text>
</comment>
<comment type="subunit">
    <text evidence="5">Heterotrimer of UreA (gamma), UreB (beta) and UreC (alpha) subunits. Three heterotrimers associate to form the active enzyme.</text>
</comment>
<comment type="similarity">
    <text evidence="5 11">Belongs to the metallo-dependent hydrolases superfamily. Urease alpha subunit family.</text>
</comment>
<dbReference type="GO" id="GO:0043419">
    <property type="term" value="P:urea catabolic process"/>
    <property type="evidence" value="ECO:0007669"/>
    <property type="project" value="UniProtKB-UniRule"/>
</dbReference>
<protein>
    <recommendedName>
        <fullName evidence="5 6">Urease subunit alpha</fullName>
        <ecNumber evidence="5 6">3.5.1.5</ecNumber>
    </recommendedName>
    <alternativeName>
        <fullName evidence="5">Urea amidohydrolase subunit alpha</fullName>
    </alternativeName>
</protein>
<comment type="catalytic activity">
    <reaction evidence="5">
        <text>urea + 2 H2O + H(+) = hydrogencarbonate + 2 NH4(+)</text>
        <dbReference type="Rhea" id="RHEA:20557"/>
        <dbReference type="ChEBI" id="CHEBI:15377"/>
        <dbReference type="ChEBI" id="CHEBI:15378"/>
        <dbReference type="ChEBI" id="CHEBI:16199"/>
        <dbReference type="ChEBI" id="CHEBI:17544"/>
        <dbReference type="ChEBI" id="CHEBI:28938"/>
        <dbReference type="EC" id="3.5.1.5"/>
    </reaction>
</comment>
<dbReference type="EMBL" id="FXBL01000002">
    <property type="protein sequence ID" value="SMH26337.1"/>
    <property type="molecule type" value="Genomic_DNA"/>
</dbReference>
<dbReference type="InterPro" id="IPR011059">
    <property type="entry name" value="Metal-dep_hydrolase_composite"/>
</dbReference>
<keyword evidence="3 5" id="KW-0479">Metal-binding</keyword>
<evidence type="ECO:0000256" key="5">
    <source>
        <dbReference type="HAMAP-Rule" id="MF_01953"/>
    </source>
</evidence>